<dbReference type="Gene3D" id="2.80.10.50">
    <property type="match status" value="1"/>
</dbReference>
<dbReference type="Pfam" id="PF00040">
    <property type="entry name" value="fn2"/>
    <property type="match status" value="1"/>
</dbReference>
<accession>A0A7J6AL39</accession>
<name>A0A7J6AL39_AMEME</name>
<keyword evidence="9" id="KW-0675">Receptor</keyword>
<evidence type="ECO:0000256" key="2">
    <source>
        <dbReference type="ARBA" id="ARBA00022583"/>
    </source>
</evidence>
<dbReference type="SUPFAM" id="SSF57440">
    <property type="entry name" value="Kringle-like"/>
    <property type="match status" value="1"/>
</dbReference>
<evidence type="ECO:0000256" key="8">
    <source>
        <dbReference type="ARBA" id="ARBA00023157"/>
    </source>
</evidence>
<dbReference type="InterPro" id="IPR016187">
    <property type="entry name" value="CTDL_fold"/>
</dbReference>
<evidence type="ECO:0000259" key="15">
    <source>
        <dbReference type="PROSITE" id="PS50041"/>
    </source>
</evidence>
<dbReference type="Pfam" id="PF24562">
    <property type="entry name" value="CysR_MRC2_N"/>
    <property type="match status" value="1"/>
</dbReference>
<feature type="domain" description="C-type lectin" evidence="15">
    <location>
        <begin position="230"/>
        <end position="340"/>
    </location>
</feature>
<protein>
    <recommendedName>
        <fullName evidence="19">Lymphocyte antigen 75</fullName>
    </recommendedName>
</protein>
<sequence length="1708" mass="194096">MDRIAQGVLYAVLCLLFGESAVLFGSFAPTVSAGKPAGDDTFSIQHESTGKCFLAQEGSLILGDCSTATAQLWKWGSGHRIFHTGLSACLGLDILSKTLSLTKCSNDAVLQWRCYEGYIITTFQMKLSVTANGTVTTRRDTSDSWRRGGTTEDICEQPYQTIHTTGGNSNGAPCTFPFLYNNSWHHSCLPTSAAKALSWCSTTENYDEDHKWGNCLLYEEGCGELWQGPFNGRCYQVVSTAMVSWHEARDACRNQGGDLLSVSSPEELQNLSQDFPEQLWIGLNQLDWMQGWQWSDETPLVYFPVEEVQHTWMQPECGVMHPNLRFSSESCDKKLPYVCEKKEDGNQSETTDYQVYKVTQCESGWFPLRGYCYNLYGTQAKEKKQYARAQEVCVENGAQLASIHSVEDMHMLTMYFTGKTLNPWIGLKTESNSKLFRWEDGTNVSFTYWARNQPKILNATSCVVLSDLIHTWSVDSCSASKSFLCKKPGTVNESAIETSCPQDGDWRRYMNSCYKVDPRNVSYKNSCKLIVNDRFEQAFINSLLKEYVSSKRQYFWTGLQDTKGTGEYQWSSQDGRTSKVAYVNWKWSEPAKEGGCVAMSTRPMGQWSVENCTEFKAGSICKSPIASEPPAPTSPPEPKLNDTCPPGWVTRRGMKYCYKVFTEERVSRKRSWEEAEQFCEALGAHLPSFTEQEEMSLLHDIMRDSVSDDRYFWVGLNRRNPNNDNRWEWSDGQPVSMKIFPEQFHEDDEYNRDCTAFKSLKKRYIMLFISLMAEGPNQFYPRAFHCDAKLEWVCQIPQGQTPKKPEWYNPDGHHDTSVFMDGQEFWFVNQPRLSYEEASIYCSSNKSKLATPQTFNAARHLHEHLYKHAGMEYWWVDLREPGPLIPLRFARLHIFHTKLLGRCTSLSPGSFTPDFQTRCNAKQPFVCETLNVTSSEAGSEEPHPPGKPCEEGTLAFRDKCYTVTKPQFLSFKAASELCQSLRGTLPSIRDQAEQDFITTLLPGKPKKLWIGLKENEWLDNTPVKYHNFNPLIHGQLRLMYINLFEQDGLGLCAYVFNDPHSDMLGTWDYTSCSDEQSVAICQHYADKPEEPRVTQREFQANNNTFKVVLKKSMTWYDALELCKRNVMNLASVADAYQQAVLTVHVSRAQAPLWIGLYGGNDGQYRWIDHSHTVFSRWGSEDAVGSCVYLDTDGFWKATECGEELNGAICGMPQDNIITPSNNTKECPHKSNGPNWIPFKNSCYTFLLRATRWQDKANERQTCQLLVGTGDLLTIRDEEENEFIKNQLQPFKDLASFVWLGMYSDKKGGKLKWYDETYVQYSNWKNGRPTSTGDFMAGLSLSGEWYLFEQEGLFKNFKQRTIVVCKIENNPKEEYQKEPTDVKTPSGYNFRLVAKKLNWYQALQECGSDGGHLVSVHNETTNRDMALIAQRDGFPLWTGLSRQDFSGWPYEWSDGTALQFQPEGFLSPDSVSERKCVYVDSKGTWTAVSCLAEMEGAICYASKKSVAAARSSVNCPAGNGDVSWLQYKDHCYAIVRTLSNYSVFSIDHAQNVCKELEPSSQLLTIKSMDENDFVTRHVAENPLATSRVWLGLRTNDKDKAAVWMDGSEVDFSNWAHFQPRPGCAVLVSMNGSWSTASCSESRSRVVCKAPSKSQGTPVALVFFIIVLLCVAAVVVFVLYKKTRHRYTSTVRYRRNYDEADSGSMIAETD</sequence>
<feature type="disulfide bond" evidence="11">
    <location>
        <begin position="188"/>
        <end position="215"/>
    </location>
</feature>
<evidence type="ECO:0000256" key="12">
    <source>
        <dbReference type="SAM" id="MobiDB-lite"/>
    </source>
</evidence>
<feature type="domain" description="C-type lectin" evidence="15">
    <location>
        <begin position="1100"/>
        <end position="1204"/>
    </location>
</feature>
<gene>
    <name evidence="17" type="ORF">AMELA_G00141000</name>
</gene>
<keyword evidence="5" id="KW-0677">Repeat</keyword>
<evidence type="ECO:0000256" key="4">
    <source>
        <dbReference type="ARBA" id="ARBA00022729"/>
    </source>
</evidence>
<evidence type="ECO:0000256" key="13">
    <source>
        <dbReference type="SAM" id="Phobius"/>
    </source>
</evidence>
<dbReference type="CDD" id="cd00062">
    <property type="entry name" value="FN2"/>
    <property type="match status" value="1"/>
</dbReference>
<dbReference type="InterPro" id="IPR000772">
    <property type="entry name" value="Ricin_B_lectin"/>
</dbReference>
<dbReference type="PROSITE" id="PS51092">
    <property type="entry name" value="FN2_2"/>
    <property type="match status" value="1"/>
</dbReference>
<evidence type="ECO:0000256" key="5">
    <source>
        <dbReference type="ARBA" id="ARBA00022737"/>
    </source>
</evidence>
<dbReference type="InterPro" id="IPR000562">
    <property type="entry name" value="FN_type2_dom"/>
</dbReference>
<feature type="domain" description="C-type lectin" evidence="15">
    <location>
        <begin position="506"/>
        <end position="614"/>
    </location>
</feature>
<dbReference type="GO" id="GO:0016020">
    <property type="term" value="C:membrane"/>
    <property type="evidence" value="ECO:0007669"/>
    <property type="project" value="UniProtKB-SubCell"/>
</dbReference>
<evidence type="ECO:0000313" key="18">
    <source>
        <dbReference type="Proteomes" id="UP000593565"/>
    </source>
</evidence>
<dbReference type="InterPro" id="IPR050111">
    <property type="entry name" value="C-type_lectin/snaclec_domain"/>
</dbReference>
<proteinExistence type="predicted"/>
<feature type="domain" description="C-type lectin" evidence="15">
    <location>
        <begin position="956"/>
        <end position="1075"/>
    </location>
</feature>
<feature type="chain" id="PRO_5029526609" description="Lymphocyte antigen 75" evidence="14">
    <location>
        <begin position="34"/>
        <end position="1708"/>
    </location>
</feature>
<keyword evidence="4 14" id="KW-0732">Signal</keyword>
<dbReference type="SMART" id="SM00458">
    <property type="entry name" value="RICIN"/>
    <property type="match status" value="1"/>
</dbReference>
<evidence type="ECO:0000256" key="9">
    <source>
        <dbReference type="ARBA" id="ARBA00023170"/>
    </source>
</evidence>
<evidence type="ECO:0000256" key="14">
    <source>
        <dbReference type="SAM" id="SignalP"/>
    </source>
</evidence>
<comment type="caution">
    <text evidence="17">The sequence shown here is derived from an EMBL/GenBank/DDBJ whole genome shotgun (WGS) entry which is preliminary data.</text>
</comment>
<feature type="transmembrane region" description="Helical" evidence="13">
    <location>
        <begin position="1657"/>
        <end position="1678"/>
    </location>
</feature>
<dbReference type="InterPro" id="IPR013806">
    <property type="entry name" value="Kringle-like"/>
</dbReference>
<dbReference type="SUPFAM" id="SSF56436">
    <property type="entry name" value="C-type lectin-like"/>
    <property type="match status" value="10"/>
</dbReference>
<keyword evidence="2" id="KW-0254">Endocytosis</keyword>
<dbReference type="PROSITE" id="PS50041">
    <property type="entry name" value="C_TYPE_LECTIN_2"/>
    <property type="match status" value="9"/>
</dbReference>
<evidence type="ECO:0000259" key="16">
    <source>
        <dbReference type="PROSITE" id="PS51092"/>
    </source>
</evidence>
<dbReference type="InterPro" id="IPR036943">
    <property type="entry name" value="FN_type2_sf"/>
</dbReference>
<feature type="signal peptide" evidence="14">
    <location>
        <begin position="1"/>
        <end position="33"/>
    </location>
</feature>
<keyword evidence="18" id="KW-1185">Reference proteome</keyword>
<evidence type="ECO:0000256" key="1">
    <source>
        <dbReference type="ARBA" id="ARBA00004167"/>
    </source>
</evidence>
<dbReference type="PANTHER" id="PTHR22803">
    <property type="entry name" value="MANNOSE, PHOSPHOLIPASE, LECTIN RECEPTOR RELATED"/>
    <property type="match status" value="1"/>
</dbReference>
<evidence type="ECO:0000256" key="6">
    <source>
        <dbReference type="ARBA" id="ARBA00022989"/>
    </source>
</evidence>
<dbReference type="GO" id="GO:0006897">
    <property type="term" value="P:endocytosis"/>
    <property type="evidence" value="ECO:0007669"/>
    <property type="project" value="UniProtKB-KW"/>
</dbReference>
<feature type="disulfide bond" evidence="11">
    <location>
        <begin position="174"/>
        <end position="200"/>
    </location>
</feature>
<evidence type="ECO:0008006" key="19">
    <source>
        <dbReference type="Google" id="ProtNLM"/>
    </source>
</evidence>
<evidence type="ECO:0000256" key="3">
    <source>
        <dbReference type="ARBA" id="ARBA00022692"/>
    </source>
</evidence>
<evidence type="ECO:0000256" key="10">
    <source>
        <dbReference type="ARBA" id="ARBA00023180"/>
    </source>
</evidence>
<feature type="domain" description="C-type lectin" evidence="15">
    <location>
        <begin position="368"/>
        <end position="486"/>
    </location>
</feature>
<reference evidence="17 18" key="1">
    <citation type="submission" date="2020-02" db="EMBL/GenBank/DDBJ databases">
        <title>A chromosome-scale genome assembly of the black bullhead catfish (Ameiurus melas).</title>
        <authorList>
            <person name="Wen M."/>
            <person name="Zham M."/>
            <person name="Cabau C."/>
            <person name="Klopp C."/>
            <person name="Donnadieu C."/>
            <person name="Roques C."/>
            <person name="Bouchez O."/>
            <person name="Lampietro C."/>
            <person name="Jouanno E."/>
            <person name="Herpin A."/>
            <person name="Louis A."/>
            <person name="Berthelot C."/>
            <person name="Parey E."/>
            <person name="Roest-Crollius H."/>
            <person name="Braasch I."/>
            <person name="Postlethwait J."/>
            <person name="Robinson-Rechavi M."/>
            <person name="Echchiki A."/>
            <person name="Begum T."/>
            <person name="Montfort J."/>
            <person name="Schartl M."/>
            <person name="Bobe J."/>
            <person name="Guiguen Y."/>
        </authorList>
    </citation>
    <scope>NUCLEOTIDE SEQUENCE [LARGE SCALE GENOMIC DNA]</scope>
    <source>
        <strain evidence="17">M_S1</strain>
        <tissue evidence="17">Blood</tissue>
    </source>
</reference>
<dbReference type="PRINTS" id="PR00013">
    <property type="entry name" value="FNTYPEII"/>
</dbReference>
<dbReference type="EMBL" id="JAAGNN010000011">
    <property type="protein sequence ID" value="KAF4083410.1"/>
    <property type="molecule type" value="Genomic_DNA"/>
</dbReference>
<dbReference type="Gene3D" id="3.10.100.10">
    <property type="entry name" value="Mannose-Binding Protein A, subunit A"/>
    <property type="match status" value="9"/>
</dbReference>
<dbReference type="Proteomes" id="UP000593565">
    <property type="component" value="Unassembled WGS sequence"/>
</dbReference>
<evidence type="ECO:0000313" key="17">
    <source>
        <dbReference type="EMBL" id="KAF4083410.1"/>
    </source>
</evidence>
<feature type="domain" description="Fibronectin type-II" evidence="16">
    <location>
        <begin position="169"/>
        <end position="217"/>
    </location>
</feature>
<feature type="domain" description="C-type lectin" evidence="15">
    <location>
        <begin position="1526"/>
        <end position="1646"/>
    </location>
</feature>
<comment type="subcellular location">
    <subcellularLocation>
        <location evidence="1">Membrane</location>
        <topology evidence="1">Single-pass membrane protein</topology>
    </subcellularLocation>
</comment>
<organism evidence="17 18">
    <name type="scientific">Ameiurus melas</name>
    <name type="common">Black bullhead</name>
    <name type="synonym">Silurus melas</name>
    <dbReference type="NCBI Taxonomy" id="219545"/>
    <lineage>
        <taxon>Eukaryota</taxon>
        <taxon>Metazoa</taxon>
        <taxon>Chordata</taxon>
        <taxon>Craniata</taxon>
        <taxon>Vertebrata</taxon>
        <taxon>Euteleostomi</taxon>
        <taxon>Actinopterygii</taxon>
        <taxon>Neopterygii</taxon>
        <taxon>Teleostei</taxon>
        <taxon>Ostariophysi</taxon>
        <taxon>Siluriformes</taxon>
        <taxon>Ictaluridae</taxon>
        <taxon>Ameiurus</taxon>
    </lineage>
</organism>
<dbReference type="FunFam" id="2.10.10.10:FF:000001">
    <property type="entry name" value="Fibronectin 1a isoform 1"/>
    <property type="match status" value="1"/>
</dbReference>
<feature type="domain" description="C-type lectin" evidence="15">
    <location>
        <begin position="1238"/>
        <end position="1344"/>
    </location>
</feature>
<evidence type="ECO:0000256" key="7">
    <source>
        <dbReference type="ARBA" id="ARBA00023136"/>
    </source>
</evidence>
<dbReference type="FunFam" id="3.10.100.10:FF:000036">
    <property type="entry name" value="Lymphocyte antigen 75"/>
    <property type="match status" value="1"/>
</dbReference>
<dbReference type="PROSITE" id="PS50231">
    <property type="entry name" value="RICIN_B_LECTIN"/>
    <property type="match status" value="1"/>
</dbReference>
<feature type="compositionally biased region" description="Pro residues" evidence="12">
    <location>
        <begin position="627"/>
        <end position="638"/>
    </location>
</feature>
<feature type="region of interest" description="Disordered" evidence="12">
    <location>
        <begin position="624"/>
        <end position="644"/>
    </location>
</feature>
<dbReference type="InterPro" id="IPR016186">
    <property type="entry name" value="C-type_lectin-like/link_sf"/>
</dbReference>
<dbReference type="Pfam" id="PF00059">
    <property type="entry name" value="Lectin_C"/>
    <property type="match status" value="9"/>
</dbReference>
<dbReference type="InterPro" id="IPR001304">
    <property type="entry name" value="C-type_lectin-like"/>
</dbReference>
<keyword evidence="7 13" id="KW-0472">Membrane</keyword>
<evidence type="ECO:0000256" key="11">
    <source>
        <dbReference type="PROSITE-ProRule" id="PRU00479"/>
    </source>
</evidence>
<keyword evidence="6 13" id="KW-1133">Transmembrane helix</keyword>
<feature type="domain" description="C-type lectin" evidence="15">
    <location>
        <begin position="1384"/>
        <end position="1489"/>
    </location>
</feature>
<dbReference type="CDD" id="cd00037">
    <property type="entry name" value="CLECT"/>
    <property type="match status" value="10"/>
</dbReference>
<keyword evidence="8 11" id="KW-1015">Disulfide bond</keyword>
<dbReference type="Gene3D" id="2.10.10.10">
    <property type="entry name" value="Fibronectin, type II, collagen-binding"/>
    <property type="match status" value="1"/>
</dbReference>
<dbReference type="SUPFAM" id="SSF50370">
    <property type="entry name" value="Ricin B-like lectins"/>
    <property type="match status" value="1"/>
</dbReference>
<dbReference type="SMART" id="SM00034">
    <property type="entry name" value="CLECT"/>
    <property type="match status" value="10"/>
</dbReference>
<keyword evidence="10" id="KW-0325">Glycoprotein</keyword>
<dbReference type="FunFam" id="3.10.100.10:FF:000047">
    <property type="entry name" value="lymphocyte antigen 75"/>
    <property type="match status" value="1"/>
</dbReference>
<keyword evidence="3 13" id="KW-0812">Transmembrane</keyword>
<dbReference type="SMART" id="SM00059">
    <property type="entry name" value="FN2"/>
    <property type="match status" value="1"/>
</dbReference>
<dbReference type="InterPro" id="IPR035992">
    <property type="entry name" value="Ricin_B-like_lectins"/>
</dbReference>
<feature type="domain" description="C-type lectin" evidence="15">
    <location>
        <begin position="656"/>
        <end position="795"/>
    </location>
</feature>